<evidence type="ECO:0000256" key="3">
    <source>
        <dbReference type="ARBA" id="ARBA00010327"/>
    </source>
</evidence>
<comment type="subcellular location">
    <subcellularLocation>
        <location evidence="1 15">Cell inner membrane</location>
        <topology evidence="1 15">Peripheral membrane protein</topology>
        <orientation evidence="1 15">Cytoplasmic side</orientation>
    </subcellularLocation>
</comment>
<evidence type="ECO:0000256" key="15">
    <source>
        <dbReference type="HAMAP-Rule" id="MF_00521"/>
    </source>
</evidence>
<comment type="pathway">
    <text evidence="2 15">Bacterial outer membrane biogenesis; LPS core biosynthesis.</text>
</comment>
<organism evidence="16 17">
    <name type="scientific">Marinobacter aromaticivorans</name>
    <dbReference type="NCBI Taxonomy" id="1494078"/>
    <lineage>
        <taxon>Bacteria</taxon>
        <taxon>Pseudomonadati</taxon>
        <taxon>Pseudomonadota</taxon>
        <taxon>Gammaproteobacteria</taxon>
        <taxon>Pseudomonadales</taxon>
        <taxon>Marinobacteraceae</taxon>
        <taxon>Marinobacter</taxon>
    </lineage>
</organism>
<reference evidence="17" key="1">
    <citation type="journal article" date="2019" name="Int. J. Syst. Evol. Microbiol.">
        <title>The Global Catalogue of Microorganisms (GCM) 10K type strain sequencing project: providing services to taxonomists for standard genome sequencing and annotation.</title>
        <authorList>
            <consortium name="The Broad Institute Genomics Platform"/>
            <consortium name="The Broad Institute Genome Sequencing Center for Infectious Disease"/>
            <person name="Wu L."/>
            <person name="Ma J."/>
        </authorList>
    </citation>
    <scope>NUCLEOTIDE SEQUENCE [LARGE SCALE GENOMIC DNA]</scope>
    <source>
        <strain evidence="17">CCUG 60559</strain>
    </source>
</reference>
<comment type="similarity">
    <text evidence="3 15">Belongs to the protein kinase superfamily. KdkA/RfaP family.</text>
</comment>
<evidence type="ECO:0000256" key="9">
    <source>
        <dbReference type="ARBA" id="ARBA00022777"/>
    </source>
</evidence>
<evidence type="ECO:0000256" key="10">
    <source>
        <dbReference type="ARBA" id="ARBA00022840"/>
    </source>
</evidence>
<comment type="function">
    <text evidence="15">Catalyzes the ATP-dependent phosphorylation of the 3-deoxy-D-manno-octulosonic acid (Kdo) residue in Kdo-lipid IV(A) at the 4-OH position.</text>
</comment>
<name>A0ABW2IYH7_9GAMM</name>
<dbReference type="InterPro" id="IPR022826">
    <property type="entry name" value="KDO_kinase"/>
</dbReference>
<evidence type="ECO:0000256" key="7">
    <source>
        <dbReference type="ARBA" id="ARBA00022679"/>
    </source>
</evidence>
<dbReference type="InterPro" id="IPR011009">
    <property type="entry name" value="Kinase-like_dom_sf"/>
</dbReference>
<evidence type="ECO:0000256" key="14">
    <source>
        <dbReference type="ARBA" id="ARBA00034417"/>
    </source>
</evidence>
<evidence type="ECO:0000256" key="13">
    <source>
        <dbReference type="ARBA" id="ARBA00029511"/>
    </source>
</evidence>
<dbReference type="EC" id="2.7.1.166" evidence="4 15"/>
<keyword evidence="10 15" id="KW-0067">ATP-binding</keyword>
<feature type="active site" evidence="15">
    <location>
        <position position="166"/>
    </location>
</feature>
<dbReference type="HAMAP" id="MF_00521">
    <property type="entry name" value="KDO_kinase"/>
    <property type="match status" value="1"/>
</dbReference>
<proteinExistence type="inferred from homology"/>
<gene>
    <name evidence="15" type="primary">kdkA</name>
    <name evidence="16" type="ORF">ACFQQA_14625</name>
</gene>
<dbReference type="GO" id="GO:0016301">
    <property type="term" value="F:kinase activity"/>
    <property type="evidence" value="ECO:0007669"/>
    <property type="project" value="UniProtKB-KW"/>
</dbReference>
<evidence type="ECO:0000256" key="12">
    <source>
        <dbReference type="ARBA" id="ARBA00023136"/>
    </source>
</evidence>
<keyword evidence="9 15" id="KW-0418">Kinase</keyword>
<evidence type="ECO:0000256" key="2">
    <source>
        <dbReference type="ARBA" id="ARBA00004713"/>
    </source>
</evidence>
<evidence type="ECO:0000313" key="16">
    <source>
        <dbReference type="EMBL" id="MFC7295959.1"/>
    </source>
</evidence>
<dbReference type="SUPFAM" id="SSF56112">
    <property type="entry name" value="Protein kinase-like (PK-like)"/>
    <property type="match status" value="1"/>
</dbReference>
<sequence length="237" mass="26744">MAGVVQGQNPGSQYLVCEDYLPHFSPCWFSASFWGASIEPVTSGGRGSAWLISDDGRSWVLRHYLRGGAMSRLNADRFLFVGTSRVRSFNELRLLEDLTREGLPVPEPIAASCIQVGLSYRASILIKRIPGVTTMGDRFFDLTASELRKIGSVVRSFHNHGVYHSDLNCFNILIGDDDIYLIDFDKCRRYQSSPQNATWKTKNLERLKRSIDKICTPDSSEDIPARWQSLLEGYRAD</sequence>
<dbReference type="Pfam" id="PF06293">
    <property type="entry name" value="Kdo"/>
    <property type="match status" value="1"/>
</dbReference>
<keyword evidence="11 15" id="KW-0448">Lipopolysaccharide biosynthesis</keyword>
<keyword evidence="7 15" id="KW-0808">Transferase</keyword>
<keyword evidence="12 15" id="KW-0472">Membrane</keyword>
<dbReference type="Gene3D" id="1.10.510.10">
    <property type="entry name" value="Transferase(Phosphotransferase) domain 1"/>
    <property type="match status" value="1"/>
</dbReference>
<comment type="catalytic activity">
    <reaction evidence="14 15">
        <text>an alpha-Kdo-(2-&gt;6)-lipid IVA + ATP = a 4-O-phospho-alpha-Kdo-(2-&gt;6)-lipid IVA + ADP + H(+)</text>
        <dbReference type="Rhea" id="RHEA:74271"/>
        <dbReference type="ChEBI" id="CHEBI:15378"/>
        <dbReference type="ChEBI" id="CHEBI:30616"/>
        <dbReference type="ChEBI" id="CHEBI:176428"/>
        <dbReference type="ChEBI" id="CHEBI:193140"/>
        <dbReference type="ChEBI" id="CHEBI:456216"/>
        <dbReference type="EC" id="2.7.1.166"/>
    </reaction>
</comment>
<keyword evidence="8 15" id="KW-0547">Nucleotide-binding</keyword>
<evidence type="ECO:0000256" key="11">
    <source>
        <dbReference type="ARBA" id="ARBA00022985"/>
    </source>
</evidence>
<evidence type="ECO:0000313" key="17">
    <source>
        <dbReference type="Proteomes" id="UP001596506"/>
    </source>
</evidence>
<evidence type="ECO:0000256" key="1">
    <source>
        <dbReference type="ARBA" id="ARBA00004515"/>
    </source>
</evidence>
<dbReference type="Proteomes" id="UP001596506">
    <property type="component" value="Unassembled WGS sequence"/>
</dbReference>
<accession>A0ABW2IYH7</accession>
<evidence type="ECO:0000256" key="5">
    <source>
        <dbReference type="ARBA" id="ARBA00022475"/>
    </source>
</evidence>
<keyword evidence="5 15" id="KW-1003">Cell membrane</keyword>
<dbReference type="EMBL" id="JBHTBD010000006">
    <property type="protein sequence ID" value="MFC7295959.1"/>
    <property type="molecule type" value="Genomic_DNA"/>
</dbReference>
<keyword evidence="17" id="KW-1185">Reference proteome</keyword>
<evidence type="ECO:0000256" key="8">
    <source>
        <dbReference type="ARBA" id="ARBA00022741"/>
    </source>
</evidence>
<dbReference type="NCBIfam" id="NF002475">
    <property type="entry name" value="PRK01723.1"/>
    <property type="match status" value="1"/>
</dbReference>
<keyword evidence="6 15" id="KW-0997">Cell inner membrane</keyword>
<evidence type="ECO:0000256" key="4">
    <source>
        <dbReference type="ARBA" id="ARBA00011988"/>
    </source>
</evidence>
<dbReference type="RefSeq" id="WP_157807833.1">
    <property type="nucleotide sequence ID" value="NZ_JBHTBD010000006.1"/>
</dbReference>
<comment type="caution">
    <text evidence="16">The sequence shown here is derived from an EMBL/GenBank/DDBJ whole genome shotgun (WGS) entry which is preliminary data.</text>
</comment>
<evidence type="ECO:0000256" key="6">
    <source>
        <dbReference type="ARBA" id="ARBA00022519"/>
    </source>
</evidence>
<protein>
    <recommendedName>
        <fullName evidence="13 15">3-deoxy-D-manno-octulosonic acid kinase</fullName>
        <shortName evidence="15">Kdo kinase</shortName>
        <ecNumber evidence="4 15">2.7.1.166</ecNumber>
    </recommendedName>
</protein>